<keyword evidence="3" id="KW-1185">Reference proteome</keyword>
<gene>
    <name evidence="2" type="ORF">NDU88_003741</name>
</gene>
<comment type="caution">
    <text evidence="2">The sequence shown here is derived from an EMBL/GenBank/DDBJ whole genome shotgun (WGS) entry which is preliminary data.</text>
</comment>
<feature type="compositionally biased region" description="Basic and acidic residues" evidence="1">
    <location>
        <begin position="112"/>
        <end position="126"/>
    </location>
</feature>
<dbReference type="AlphaFoldDB" id="A0AAV7TPA4"/>
<organism evidence="2 3">
    <name type="scientific">Pleurodeles waltl</name>
    <name type="common">Iberian ribbed newt</name>
    <dbReference type="NCBI Taxonomy" id="8319"/>
    <lineage>
        <taxon>Eukaryota</taxon>
        <taxon>Metazoa</taxon>
        <taxon>Chordata</taxon>
        <taxon>Craniata</taxon>
        <taxon>Vertebrata</taxon>
        <taxon>Euteleostomi</taxon>
        <taxon>Amphibia</taxon>
        <taxon>Batrachia</taxon>
        <taxon>Caudata</taxon>
        <taxon>Salamandroidea</taxon>
        <taxon>Salamandridae</taxon>
        <taxon>Pleurodelinae</taxon>
        <taxon>Pleurodeles</taxon>
    </lineage>
</organism>
<evidence type="ECO:0000313" key="2">
    <source>
        <dbReference type="EMBL" id="KAJ1178495.1"/>
    </source>
</evidence>
<evidence type="ECO:0000256" key="1">
    <source>
        <dbReference type="SAM" id="MobiDB-lite"/>
    </source>
</evidence>
<sequence>MRAVQTSPWTQLCDNDLLDISLQAKSTTSRPAFTEERSTSVQYSGVTHYRTKGNKHDQKAWDLNYDNTYCPPRLASNRSGACLRGGVNGRNTKDVCVIVGQYTPATETGASAEEKQRRRSYGDQRLQKPASIHRLHQRSTKRPNPPPTPPNEAHTTTLCGHIEAGQPYLKKHRRRGDLSLPTTHPHRGRASSSVRSVGQLRRRTAHTPPGPKKTDPSCCGEPPAGDAIPQHNKAHDHQLPFGSPVGGITARWGTARQATRPRSDPAGNEFRTAVKALPLRGTAKQVTRLRSKHRVAESPTPKKPRSGDPSHFGGPPNRRRDPAVSPTSGWEFQRQSAAATGDRLTGDATPRQAPCG</sequence>
<dbReference type="EMBL" id="JANPWB010000006">
    <property type="protein sequence ID" value="KAJ1178495.1"/>
    <property type="molecule type" value="Genomic_DNA"/>
</dbReference>
<proteinExistence type="predicted"/>
<reference evidence="2" key="1">
    <citation type="journal article" date="2022" name="bioRxiv">
        <title>Sequencing and chromosome-scale assembly of the giantPleurodeles waltlgenome.</title>
        <authorList>
            <person name="Brown T."/>
            <person name="Elewa A."/>
            <person name="Iarovenko S."/>
            <person name="Subramanian E."/>
            <person name="Araus A.J."/>
            <person name="Petzold A."/>
            <person name="Susuki M."/>
            <person name="Suzuki K.-i.T."/>
            <person name="Hayashi T."/>
            <person name="Toyoda A."/>
            <person name="Oliveira C."/>
            <person name="Osipova E."/>
            <person name="Leigh N.D."/>
            <person name="Simon A."/>
            <person name="Yun M.H."/>
        </authorList>
    </citation>
    <scope>NUCLEOTIDE SEQUENCE</scope>
    <source>
        <strain evidence="2">20211129_DDA</strain>
        <tissue evidence="2">Liver</tissue>
    </source>
</reference>
<evidence type="ECO:0000313" key="3">
    <source>
        <dbReference type="Proteomes" id="UP001066276"/>
    </source>
</evidence>
<protein>
    <submittedName>
        <fullName evidence="2">Uncharacterized protein</fullName>
    </submittedName>
</protein>
<feature type="region of interest" description="Disordered" evidence="1">
    <location>
        <begin position="107"/>
        <end position="156"/>
    </location>
</feature>
<accession>A0AAV7TPA4</accession>
<feature type="compositionally biased region" description="Basic residues" evidence="1">
    <location>
        <begin position="131"/>
        <end position="141"/>
    </location>
</feature>
<feature type="region of interest" description="Disordered" evidence="1">
    <location>
        <begin position="176"/>
        <end position="356"/>
    </location>
</feature>
<dbReference type="Proteomes" id="UP001066276">
    <property type="component" value="Chromosome 3_2"/>
</dbReference>
<name>A0AAV7TPA4_PLEWA</name>
<feature type="compositionally biased region" description="Polar residues" evidence="1">
    <location>
        <begin position="325"/>
        <end position="338"/>
    </location>
</feature>